<evidence type="ECO:0000313" key="2">
    <source>
        <dbReference type="Proteomes" id="UP000001542"/>
    </source>
</evidence>
<organism evidence="1 2">
    <name type="scientific">Trichomonas vaginalis (strain ATCC PRA-98 / G3)</name>
    <dbReference type="NCBI Taxonomy" id="412133"/>
    <lineage>
        <taxon>Eukaryota</taxon>
        <taxon>Metamonada</taxon>
        <taxon>Parabasalia</taxon>
        <taxon>Trichomonadida</taxon>
        <taxon>Trichomonadidae</taxon>
        <taxon>Trichomonas</taxon>
    </lineage>
</organism>
<dbReference type="Proteomes" id="UP000001542">
    <property type="component" value="Unassembled WGS sequence"/>
</dbReference>
<name>A2DHD5_TRIV3</name>
<dbReference type="InterPro" id="IPR009072">
    <property type="entry name" value="Histone-fold"/>
</dbReference>
<keyword evidence="2" id="KW-1185">Reference proteome</keyword>
<proteinExistence type="predicted"/>
<evidence type="ECO:0000313" key="1">
    <source>
        <dbReference type="EMBL" id="EAY20208.1"/>
    </source>
</evidence>
<reference evidence="1" key="2">
    <citation type="journal article" date="2007" name="Science">
        <title>Draft genome sequence of the sexually transmitted pathogen Trichomonas vaginalis.</title>
        <authorList>
            <person name="Carlton J.M."/>
            <person name="Hirt R.P."/>
            <person name="Silva J.C."/>
            <person name="Delcher A.L."/>
            <person name="Schatz M."/>
            <person name="Zhao Q."/>
            <person name="Wortman J.R."/>
            <person name="Bidwell S.L."/>
            <person name="Alsmark U.C.M."/>
            <person name="Besteiro S."/>
            <person name="Sicheritz-Ponten T."/>
            <person name="Noel C.J."/>
            <person name="Dacks J.B."/>
            <person name="Foster P.G."/>
            <person name="Simillion C."/>
            <person name="Van de Peer Y."/>
            <person name="Miranda-Saavedra D."/>
            <person name="Barton G.J."/>
            <person name="Westrop G.D."/>
            <person name="Mueller S."/>
            <person name="Dessi D."/>
            <person name="Fiori P.L."/>
            <person name="Ren Q."/>
            <person name="Paulsen I."/>
            <person name="Zhang H."/>
            <person name="Bastida-Corcuera F.D."/>
            <person name="Simoes-Barbosa A."/>
            <person name="Brown M.T."/>
            <person name="Hayes R.D."/>
            <person name="Mukherjee M."/>
            <person name="Okumura C.Y."/>
            <person name="Schneider R."/>
            <person name="Smith A.J."/>
            <person name="Vanacova S."/>
            <person name="Villalvazo M."/>
            <person name="Haas B.J."/>
            <person name="Pertea M."/>
            <person name="Feldblyum T.V."/>
            <person name="Utterback T.R."/>
            <person name="Shu C.L."/>
            <person name="Osoegawa K."/>
            <person name="de Jong P.J."/>
            <person name="Hrdy I."/>
            <person name="Horvathova L."/>
            <person name="Zubacova Z."/>
            <person name="Dolezal P."/>
            <person name="Malik S.B."/>
            <person name="Logsdon J.M. Jr."/>
            <person name="Henze K."/>
            <person name="Gupta A."/>
            <person name="Wang C.C."/>
            <person name="Dunne R.L."/>
            <person name="Upcroft J.A."/>
            <person name="Upcroft P."/>
            <person name="White O."/>
            <person name="Salzberg S.L."/>
            <person name="Tang P."/>
            <person name="Chiu C.-H."/>
            <person name="Lee Y.-S."/>
            <person name="Embley T.M."/>
            <person name="Coombs G.H."/>
            <person name="Mottram J.C."/>
            <person name="Tachezy J."/>
            <person name="Fraser-Liggett C.M."/>
            <person name="Johnson P.J."/>
        </authorList>
    </citation>
    <scope>NUCLEOTIDE SEQUENCE [LARGE SCALE GENOMIC DNA]</scope>
    <source>
        <strain evidence="1">G3</strain>
    </source>
</reference>
<dbReference type="KEGG" id="tva:5465744"/>
<dbReference type="InParanoid" id="A2DHD5"/>
<gene>
    <name evidence="1" type="ORF">TVAG_021550</name>
</gene>
<sequence length="408" mass="46173">MHSEGTSMKSLGVQQCVLTKLKEFTQDEYENYINKKDLQSFWEGIDELPIEKAMELRRLQLEIPTSSKDFAGGFLSPSLQNFFLLKHKIPEKSTSQVSKPKKVLNIDELIDFLKGSQQWKQSGENWLCGNAEFSTESLFSICTKFINDGNPWEDCPSLSQTYNEACEFLKSRPETEDFTQVHRKMHELRYYTHTDLKTDIEKITGKNSDLKLSTLKEPRTLTDTLRKMMNTVGSSDDGSQEETNERQIHIPDWYIPRLTPLESADCPISEQKPFKITQSIVSARAGISDSQFEQGSLSELLFTTDEGTIAPLPFTSTHAEIPPRKTNTFIRDSTRKYVAQILMDMKYEKASEAGVEILTDIILEQLRHIAQHAAAKTRSGKSSGKFATAAVSQSLRQMGQGLNAPGQH</sequence>
<dbReference type="Gene3D" id="1.10.20.10">
    <property type="entry name" value="Histone, subunit A"/>
    <property type="match status" value="1"/>
</dbReference>
<dbReference type="AlphaFoldDB" id="A2DHD5"/>
<evidence type="ECO:0008006" key="3">
    <source>
        <dbReference type="Google" id="ProtNLM"/>
    </source>
</evidence>
<dbReference type="SMR" id="A2DHD5"/>
<dbReference type="CDD" id="cd00076">
    <property type="entry name" value="HFD_SF"/>
    <property type="match status" value="1"/>
</dbReference>
<dbReference type="GO" id="GO:0046982">
    <property type="term" value="F:protein heterodimerization activity"/>
    <property type="evidence" value="ECO:0007669"/>
    <property type="project" value="InterPro"/>
</dbReference>
<reference evidence="1" key="1">
    <citation type="submission" date="2006-10" db="EMBL/GenBank/DDBJ databases">
        <authorList>
            <person name="Amadeo P."/>
            <person name="Zhao Q."/>
            <person name="Wortman J."/>
            <person name="Fraser-Liggett C."/>
            <person name="Carlton J."/>
        </authorList>
    </citation>
    <scope>NUCLEOTIDE SEQUENCE</scope>
    <source>
        <strain evidence="1">G3</strain>
    </source>
</reference>
<dbReference type="RefSeq" id="XP_001581194.1">
    <property type="nucleotide sequence ID" value="XM_001581144.1"/>
</dbReference>
<dbReference type="VEuPathDB" id="TrichDB:TVAGG3_0678260"/>
<accession>A2DHD5</accession>
<protein>
    <recommendedName>
        <fullName evidence="3">Bromo domain-containing protein</fullName>
    </recommendedName>
</protein>
<dbReference type="VEuPathDB" id="TrichDB:TVAG_021550"/>
<dbReference type="OrthoDB" id="10461927at2759"/>
<dbReference type="EMBL" id="DS113200">
    <property type="protein sequence ID" value="EAY20208.1"/>
    <property type="molecule type" value="Genomic_DNA"/>
</dbReference>